<dbReference type="Pfam" id="PF01418">
    <property type="entry name" value="HTH_6"/>
    <property type="match status" value="1"/>
</dbReference>
<dbReference type="InterPro" id="IPR036388">
    <property type="entry name" value="WH-like_DNA-bd_sf"/>
</dbReference>
<dbReference type="PANTHER" id="PTHR30514:SF18">
    <property type="entry name" value="RPIR-FAMILY TRANSCRIPTIONAL REGULATOR"/>
    <property type="match status" value="1"/>
</dbReference>
<name>A0AAW7XYY8_9RHOB</name>
<dbReference type="InterPro" id="IPR047640">
    <property type="entry name" value="RpiR-like"/>
</dbReference>
<dbReference type="InterPro" id="IPR001347">
    <property type="entry name" value="SIS_dom"/>
</dbReference>
<evidence type="ECO:0000256" key="1">
    <source>
        <dbReference type="ARBA" id="ARBA00023015"/>
    </source>
</evidence>
<dbReference type="CDD" id="cd05013">
    <property type="entry name" value="SIS_RpiR"/>
    <property type="match status" value="1"/>
</dbReference>
<feature type="domain" description="HTH rpiR-type" evidence="4">
    <location>
        <begin position="9"/>
        <end position="85"/>
    </location>
</feature>
<sequence>MEQEQPDDMQIDERIMNAYSALTPREKQLAEVVLRAQSSLSSYTAAELADTAGVSAATAARFFRRLGYKNYNEARLHSRRKAGWGSPFDHLQDTPQKEGDFHLHIAQDSENLSRTLETIDISQIEDAVRYLAQARRIWIVGYRNSRALAQYAHMLLLNFSSDVHLLPRSGASLGEDLASLMPDDVVLVMAMRRRPRVLGEIVTIAREASAPVVMISDPTLGETGAHATVSLRCQNKGAGIFDSMVAPISLINHLCARLVATRGTALKERLAGIERLHERVDDLSPSVSAHNMPDFPSNPTE</sequence>
<evidence type="ECO:0000259" key="4">
    <source>
        <dbReference type="PROSITE" id="PS51071"/>
    </source>
</evidence>
<dbReference type="PROSITE" id="PS51071">
    <property type="entry name" value="HTH_RPIR"/>
    <property type="match status" value="1"/>
</dbReference>
<dbReference type="RefSeq" id="WP_303495135.1">
    <property type="nucleotide sequence ID" value="NZ_JAUOPJ010000022.1"/>
</dbReference>
<organism evidence="5 6">
    <name type="scientific">Celeribacter halophilus</name>
    <dbReference type="NCBI Taxonomy" id="576117"/>
    <lineage>
        <taxon>Bacteria</taxon>
        <taxon>Pseudomonadati</taxon>
        <taxon>Pseudomonadota</taxon>
        <taxon>Alphaproteobacteria</taxon>
        <taxon>Rhodobacterales</taxon>
        <taxon>Roseobacteraceae</taxon>
        <taxon>Celeribacter</taxon>
    </lineage>
</organism>
<dbReference type="Gene3D" id="3.40.50.10490">
    <property type="entry name" value="Glucose-6-phosphate isomerase like protein, domain 1"/>
    <property type="match status" value="1"/>
</dbReference>
<dbReference type="Pfam" id="PF01380">
    <property type="entry name" value="SIS"/>
    <property type="match status" value="1"/>
</dbReference>
<dbReference type="GO" id="GO:1901135">
    <property type="term" value="P:carbohydrate derivative metabolic process"/>
    <property type="evidence" value="ECO:0007669"/>
    <property type="project" value="InterPro"/>
</dbReference>
<dbReference type="Proteomes" id="UP001169823">
    <property type="component" value="Unassembled WGS sequence"/>
</dbReference>
<dbReference type="SUPFAM" id="SSF53697">
    <property type="entry name" value="SIS domain"/>
    <property type="match status" value="1"/>
</dbReference>
<dbReference type="GO" id="GO:0003700">
    <property type="term" value="F:DNA-binding transcription factor activity"/>
    <property type="evidence" value="ECO:0007669"/>
    <property type="project" value="InterPro"/>
</dbReference>
<protein>
    <submittedName>
        <fullName evidence="5">MurR/RpiR family transcriptional regulator</fullName>
    </submittedName>
</protein>
<dbReference type="InterPro" id="IPR035472">
    <property type="entry name" value="RpiR-like_SIS"/>
</dbReference>
<keyword evidence="1" id="KW-0805">Transcription regulation</keyword>
<keyword evidence="2" id="KW-0238">DNA-binding</keyword>
<proteinExistence type="predicted"/>
<dbReference type="InterPro" id="IPR009057">
    <property type="entry name" value="Homeodomain-like_sf"/>
</dbReference>
<dbReference type="GO" id="GO:0097367">
    <property type="term" value="F:carbohydrate derivative binding"/>
    <property type="evidence" value="ECO:0007669"/>
    <property type="project" value="InterPro"/>
</dbReference>
<dbReference type="GO" id="GO:0003677">
    <property type="term" value="F:DNA binding"/>
    <property type="evidence" value="ECO:0007669"/>
    <property type="project" value="UniProtKB-KW"/>
</dbReference>
<comment type="caution">
    <text evidence="5">The sequence shown here is derived from an EMBL/GenBank/DDBJ whole genome shotgun (WGS) entry which is preliminary data.</text>
</comment>
<evidence type="ECO:0000256" key="3">
    <source>
        <dbReference type="ARBA" id="ARBA00023163"/>
    </source>
</evidence>
<evidence type="ECO:0000256" key="2">
    <source>
        <dbReference type="ARBA" id="ARBA00023125"/>
    </source>
</evidence>
<dbReference type="Gene3D" id="1.10.10.10">
    <property type="entry name" value="Winged helix-like DNA-binding domain superfamily/Winged helix DNA-binding domain"/>
    <property type="match status" value="1"/>
</dbReference>
<dbReference type="SUPFAM" id="SSF46689">
    <property type="entry name" value="Homeodomain-like"/>
    <property type="match status" value="1"/>
</dbReference>
<accession>A0AAW7XYY8</accession>
<gene>
    <name evidence="5" type="ORF">Q4494_17585</name>
</gene>
<keyword evidence="3" id="KW-0804">Transcription</keyword>
<dbReference type="AlphaFoldDB" id="A0AAW7XYY8"/>
<dbReference type="EMBL" id="JAUOPJ010000022">
    <property type="protein sequence ID" value="MDO6458896.1"/>
    <property type="molecule type" value="Genomic_DNA"/>
</dbReference>
<dbReference type="InterPro" id="IPR000281">
    <property type="entry name" value="HTH_RpiR"/>
</dbReference>
<reference evidence="5" key="1">
    <citation type="submission" date="2023-07" db="EMBL/GenBank/DDBJ databases">
        <title>Genome content predicts the carbon catabolic preferences of heterotrophic bacteria.</title>
        <authorList>
            <person name="Gralka M."/>
        </authorList>
    </citation>
    <scope>NUCLEOTIDE SEQUENCE</scope>
    <source>
        <strain evidence="5">I2M02</strain>
    </source>
</reference>
<evidence type="ECO:0000313" key="5">
    <source>
        <dbReference type="EMBL" id="MDO6458896.1"/>
    </source>
</evidence>
<dbReference type="PANTHER" id="PTHR30514">
    <property type="entry name" value="GLUCOKINASE"/>
    <property type="match status" value="1"/>
</dbReference>
<dbReference type="InterPro" id="IPR046348">
    <property type="entry name" value="SIS_dom_sf"/>
</dbReference>
<evidence type="ECO:0000313" key="6">
    <source>
        <dbReference type="Proteomes" id="UP001169823"/>
    </source>
</evidence>